<keyword evidence="10" id="KW-1185">Reference proteome</keyword>
<feature type="transmembrane region" description="Helical" evidence="7">
    <location>
        <begin position="12"/>
        <end position="40"/>
    </location>
</feature>
<keyword evidence="7" id="KW-0813">Transport</keyword>
<evidence type="ECO:0000256" key="6">
    <source>
        <dbReference type="ARBA" id="ARBA00023136"/>
    </source>
</evidence>
<evidence type="ECO:0000256" key="4">
    <source>
        <dbReference type="ARBA" id="ARBA00022692"/>
    </source>
</evidence>
<gene>
    <name evidence="9" type="primary">siaT_31</name>
    <name evidence="9" type="ORF">LAL4801_05845</name>
</gene>
<name>A0A0M6YD02_9HYPH</name>
<feature type="transmembrane region" description="Helical" evidence="7">
    <location>
        <begin position="227"/>
        <end position="253"/>
    </location>
</feature>
<evidence type="ECO:0000256" key="5">
    <source>
        <dbReference type="ARBA" id="ARBA00022989"/>
    </source>
</evidence>
<evidence type="ECO:0000256" key="7">
    <source>
        <dbReference type="RuleBase" id="RU369079"/>
    </source>
</evidence>
<feature type="transmembrane region" description="Helical" evidence="7">
    <location>
        <begin position="183"/>
        <end position="206"/>
    </location>
</feature>
<accession>A0A0M6YD02</accession>
<dbReference type="AlphaFoldDB" id="A0A0M6YD02"/>
<protein>
    <recommendedName>
        <fullName evidence="7">TRAP transporter large permease protein</fullName>
    </recommendedName>
</protein>
<evidence type="ECO:0000313" key="10">
    <source>
        <dbReference type="Proteomes" id="UP000048926"/>
    </source>
</evidence>
<feature type="domain" description="TRAP C4-dicarboxylate transport system permease DctM subunit" evidence="8">
    <location>
        <begin position="14"/>
        <end position="444"/>
    </location>
</feature>
<dbReference type="InterPro" id="IPR004681">
    <property type="entry name" value="TRAP_DctM"/>
</dbReference>
<feature type="transmembrane region" description="Helical" evidence="7">
    <location>
        <begin position="259"/>
        <end position="278"/>
    </location>
</feature>
<dbReference type="PANTHER" id="PTHR33362:SF7">
    <property type="entry name" value="SLL1103 PROTEIN"/>
    <property type="match status" value="1"/>
</dbReference>
<dbReference type="RefSeq" id="WP_235814975.1">
    <property type="nucleotide sequence ID" value="NZ_CXST01000007.1"/>
</dbReference>
<dbReference type="NCBIfam" id="TIGR00786">
    <property type="entry name" value="dctM"/>
    <property type="match status" value="1"/>
</dbReference>
<comment type="subunit">
    <text evidence="7">The complex comprises the extracytoplasmic solute receptor protein and the two transmembrane proteins.</text>
</comment>
<dbReference type="GO" id="GO:0022857">
    <property type="term" value="F:transmembrane transporter activity"/>
    <property type="evidence" value="ECO:0007669"/>
    <property type="project" value="UniProtKB-UniRule"/>
</dbReference>
<feature type="transmembrane region" description="Helical" evidence="7">
    <location>
        <begin position="290"/>
        <end position="311"/>
    </location>
</feature>
<organism evidence="9 10">
    <name type="scientific">Roseibium aggregatum</name>
    <dbReference type="NCBI Taxonomy" id="187304"/>
    <lineage>
        <taxon>Bacteria</taxon>
        <taxon>Pseudomonadati</taxon>
        <taxon>Pseudomonadota</taxon>
        <taxon>Alphaproteobacteria</taxon>
        <taxon>Hyphomicrobiales</taxon>
        <taxon>Stappiaceae</taxon>
        <taxon>Roseibium</taxon>
    </lineage>
</organism>
<comment type="similarity">
    <text evidence="7">Belongs to the TRAP transporter large permease family.</text>
</comment>
<keyword evidence="4 7" id="KW-0812">Transmembrane</keyword>
<dbReference type="PANTHER" id="PTHR33362">
    <property type="entry name" value="SIALIC ACID TRAP TRANSPORTER PERMEASE PROTEIN SIAT-RELATED"/>
    <property type="match status" value="1"/>
</dbReference>
<evidence type="ECO:0000259" key="8">
    <source>
        <dbReference type="Pfam" id="PF06808"/>
    </source>
</evidence>
<reference evidence="10" key="1">
    <citation type="submission" date="2015-07" db="EMBL/GenBank/DDBJ databases">
        <authorList>
            <person name="Rodrigo-Torres Lidia"/>
            <person name="Arahal R.David."/>
        </authorList>
    </citation>
    <scope>NUCLEOTIDE SEQUENCE [LARGE SCALE GENOMIC DNA]</scope>
    <source>
        <strain evidence="10">CECT 4801</strain>
    </source>
</reference>
<feature type="transmembrane region" description="Helical" evidence="7">
    <location>
        <begin position="148"/>
        <end position="171"/>
    </location>
</feature>
<evidence type="ECO:0000256" key="3">
    <source>
        <dbReference type="ARBA" id="ARBA00022519"/>
    </source>
</evidence>
<proteinExistence type="inferred from homology"/>
<feature type="transmembrane region" description="Helical" evidence="7">
    <location>
        <begin position="424"/>
        <end position="448"/>
    </location>
</feature>
<dbReference type="InterPro" id="IPR010656">
    <property type="entry name" value="DctM"/>
</dbReference>
<feature type="transmembrane region" description="Helical" evidence="7">
    <location>
        <begin position="106"/>
        <end position="136"/>
    </location>
</feature>
<sequence length="454" mass="48993">MTAFETVLPLTMMGILIFILFTGYPVAFCLAGVGLMFTVVGGMLDMFHPMQLFLIVSRIWGSIAENLVLVAIPMFIFMGIMLERSGVARHLLEILSVLLRRVPGGLALAVVLMGTIMAATTGIVGASVVMLSLLALPVMMDRDYDKKITAGVISASGTLGILIPPSIMLVIMGDMLAVPVGDLFAGAVIPGLVLSGLYLVYLVFMAMTKPERMPKLEQSDADDGRPLLGLILRGFLPPTLLVVMVLGSIIGGLATPTEAAGVGAFGATLLAVYNRTFSLSLLRDVVRGTALTNAMIFGIFCGATLFSYVFRELGGDDAIIHVIEVLDVHDWTLLILLMVIIFLLGFFFDWLEITLIILPVFRPIVMSLDLGSAVPTDHLLLWFAIAVAVNLQTSYLTPPFGPALFYLRQAGQGYLSLGDIYKGVIPFTLLQLTGLVLCLLFPALILWLPNYLGY</sequence>
<keyword evidence="2" id="KW-1003">Cell membrane</keyword>
<dbReference type="EMBL" id="CXST01000007">
    <property type="protein sequence ID" value="CTQ47383.1"/>
    <property type="molecule type" value="Genomic_DNA"/>
</dbReference>
<comment type="subcellular location">
    <subcellularLocation>
        <location evidence="1 7">Cell inner membrane</location>
        <topology evidence="1 7">Multi-pass membrane protein</topology>
    </subcellularLocation>
</comment>
<dbReference type="Proteomes" id="UP000048926">
    <property type="component" value="Unassembled WGS sequence"/>
</dbReference>
<dbReference type="GO" id="GO:0005886">
    <property type="term" value="C:plasma membrane"/>
    <property type="evidence" value="ECO:0007669"/>
    <property type="project" value="UniProtKB-SubCell"/>
</dbReference>
<dbReference type="Pfam" id="PF06808">
    <property type="entry name" value="DctM"/>
    <property type="match status" value="1"/>
</dbReference>
<feature type="transmembrane region" description="Helical" evidence="7">
    <location>
        <begin position="52"/>
        <end position="82"/>
    </location>
</feature>
<evidence type="ECO:0000256" key="1">
    <source>
        <dbReference type="ARBA" id="ARBA00004429"/>
    </source>
</evidence>
<evidence type="ECO:0000256" key="2">
    <source>
        <dbReference type="ARBA" id="ARBA00022475"/>
    </source>
</evidence>
<keyword evidence="6 7" id="KW-0472">Membrane</keyword>
<feature type="transmembrane region" description="Helical" evidence="7">
    <location>
        <begin position="331"/>
        <end position="358"/>
    </location>
</feature>
<comment type="function">
    <text evidence="7">Part of the tripartite ATP-independent periplasmic (TRAP) transport system.</text>
</comment>
<feature type="transmembrane region" description="Helical" evidence="7">
    <location>
        <begin position="379"/>
        <end position="397"/>
    </location>
</feature>
<keyword evidence="5 7" id="KW-1133">Transmembrane helix</keyword>
<evidence type="ECO:0000313" key="9">
    <source>
        <dbReference type="EMBL" id="CTQ47383.1"/>
    </source>
</evidence>
<keyword evidence="3 7" id="KW-0997">Cell inner membrane</keyword>